<dbReference type="AlphaFoldDB" id="A0A0S4KTR7"/>
<gene>
    <name evidence="1" type="ORF">NITINOP_1738</name>
</gene>
<keyword evidence="2" id="KW-1185">Reference proteome</keyword>
<proteinExistence type="predicted"/>
<organism evidence="1 2">
    <name type="scientific">Candidatus Nitrospira inopinata</name>
    <dbReference type="NCBI Taxonomy" id="1715989"/>
    <lineage>
        <taxon>Bacteria</taxon>
        <taxon>Pseudomonadati</taxon>
        <taxon>Nitrospirota</taxon>
        <taxon>Nitrospiria</taxon>
        <taxon>Nitrospirales</taxon>
        <taxon>Nitrospiraceae</taxon>
        <taxon>Nitrospira</taxon>
    </lineage>
</organism>
<evidence type="ECO:0000313" key="2">
    <source>
        <dbReference type="Proteomes" id="UP000066284"/>
    </source>
</evidence>
<name>A0A0S4KTR7_9BACT</name>
<protein>
    <submittedName>
        <fullName evidence="1">Uncharacterized protein</fullName>
    </submittedName>
</protein>
<sequence>MPQLLFFLGKFDLIQLTKLF</sequence>
<accession>A0A0S4KTR7</accession>
<evidence type="ECO:0000313" key="1">
    <source>
        <dbReference type="EMBL" id="CUQ66713.1"/>
    </source>
</evidence>
<dbReference type="Proteomes" id="UP000066284">
    <property type="component" value="Chromosome 1"/>
</dbReference>
<dbReference type="KEGG" id="nio:NITINOP_1738"/>
<reference evidence="2" key="1">
    <citation type="submission" date="2015-09" db="EMBL/GenBank/DDBJ databases">
        <authorList>
            <person name="Daims H."/>
        </authorList>
    </citation>
    <scope>NUCLEOTIDE SEQUENCE [LARGE SCALE GENOMIC DNA]</scope>
</reference>
<dbReference type="EMBL" id="LN885086">
    <property type="protein sequence ID" value="CUQ66713.1"/>
    <property type="molecule type" value="Genomic_DNA"/>
</dbReference>